<feature type="domain" description="PIN" evidence="6">
    <location>
        <begin position="2"/>
        <end position="134"/>
    </location>
</feature>
<comment type="function">
    <text evidence="5">Toxic component of a toxin-antitoxin (TA) system. An RNase.</text>
</comment>
<dbReference type="HAMAP" id="MF_00265">
    <property type="entry name" value="VapC_Nob1"/>
    <property type="match status" value="1"/>
</dbReference>
<comment type="similarity">
    <text evidence="5">Belongs to the PINc/VapC protein family.</text>
</comment>
<dbReference type="GO" id="GO:0004540">
    <property type="term" value="F:RNA nuclease activity"/>
    <property type="evidence" value="ECO:0007669"/>
    <property type="project" value="InterPro"/>
</dbReference>
<dbReference type="Proteomes" id="UP000264702">
    <property type="component" value="Unassembled WGS sequence"/>
</dbReference>
<dbReference type="InterPro" id="IPR006226">
    <property type="entry name" value="Mtu_PIN"/>
</dbReference>
<dbReference type="NCBIfam" id="TIGR00028">
    <property type="entry name" value="Mtu_PIN_fam"/>
    <property type="match status" value="1"/>
</dbReference>
<dbReference type="GO" id="GO:0000287">
    <property type="term" value="F:magnesium ion binding"/>
    <property type="evidence" value="ECO:0007669"/>
    <property type="project" value="UniProtKB-UniRule"/>
</dbReference>
<evidence type="ECO:0000313" key="8">
    <source>
        <dbReference type="Proteomes" id="UP000264702"/>
    </source>
</evidence>
<evidence type="ECO:0000256" key="3">
    <source>
        <dbReference type="ARBA" id="ARBA00022723"/>
    </source>
</evidence>
<dbReference type="Pfam" id="PF01850">
    <property type="entry name" value="PIN"/>
    <property type="match status" value="1"/>
</dbReference>
<dbReference type="InterPro" id="IPR022907">
    <property type="entry name" value="VapC_family"/>
</dbReference>
<keyword evidence="5" id="KW-0460">Magnesium</keyword>
<evidence type="ECO:0000259" key="6">
    <source>
        <dbReference type="Pfam" id="PF01850"/>
    </source>
</evidence>
<dbReference type="InterPro" id="IPR029060">
    <property type="entry name" value="PIN-like_dom_sf"/>
</dbReference>
<comment type="caution">
    <text evidence="7">The sequence shown here is derived from an EMBL/GenBank/DDBJ whole genome shotgun (WGS) entry which is preliminary data.</text>
</comment>
<organism evidence="7 8">
    <name type="scientific">Paracidobacterium acidisoli</name>
    <dbReference type="NCBI Taxonomy" id="2303751"/>
    <lineage>
        <taxon>Bacteria</taxon>
        <taxon>Pseudomonadati</taxon>
        <taxon>Acidobacteriota</taxon>
        <taxon>Terriglobia</taxon>
        <taxon>Terriglobales</taxon>
        <taxon>Acidobacteriaceae</taxon>
        <taxon>Paracidobacterium</taxon>
    </lineage>
</organism>
<dbReference type="GO" id="GO:0045926">
    <property type="term" value="P:negative regulation of growth"/>
    <property type="evidence" value="ECO:0007669"/>
    <property type="project" value="UniProtKB-ARBA"/>
</dbReference>
<keyword evidence="3 5" id="KW-0479">Metal-binding</keyword>
<sequence>MILVDVNLLIYAVNEDAPEHRVIREWLEKTLSSGEEVGFAWVVLLAFLRLTTRQGLFTKPLPVKTAFELMESWLEQPAASVVHPGPKHFTLLRKLLEDSGTGGNLTTDAHLAAMAIERDAELCSLDRDFARFAGLRWRNPLLKKS</sequence>
<dbReference type="CDD" id="cd18678">
    <property type="entry name" value="PIN_MtVapC25_VapC33-like"/>
    <property type="match status" value="1"/>
</dbReference>
<keyword evidence="8" id="KW-1185">Reference proteome</keyword>
<keyword evidence="1 5" id="KW-1277">Toxin-antitoxin system</keyword>
<keyword evidence="2 5" id="KW-0540">Nuclease</keyword>
<evidence type="ECO:0000256" key="2">
    <source>
        <dbReference type="ARBA" id="ARBA00022722"/>
    </source>
</evidence>
<keyword evidence="5" id="KW-0800">Toxin</keyword>
<name>A0A372IKR4_9BACT</name>
<dbReference type="AlphaFoldDB" id="A0A372IKR4"/>
<dbReference type="Gene3D" id="3.40.50.1010">
    <property type="entry name" value="5'-nuclease"/>
    <property type="match status" value="1"/>
</dbReference>
<feature type="binding site" evidence="5">
    <location>
        <position position="108"/>
    </location>
    <ligand>
        <name>Mg(2+)</name>
        <dbReference type="ChEBI" id="CHEBI:18420"/>
    </ligand>
</feature>
<dbReference type="GO" id="GO:0016788">
    <property type="term" value="F:hydrolase activity, acting on ester bonds"/>
    <property type="evidence" value="ECO:0007669"/>
    <property type="project" value="InterPro"/>
</dbReference>
<comment type="cofactor">
    <cofactor evidence="5">
        <name>Mg(2+)</name>
        <dbReference type="ChEBI" id="CHEBI:18420"/>
    </cofactor>
</comment>
<evidence type="ECO:0000313" key="7">
    <source>
        <dbReference type="EMBL" id="RFU15507.1"/>
    </source>
</evidence>
<proteinExistence type="inferred from homology"/>
<gene>
    <name evidence="5" type="primary">vapC</name>
    <name evidence="7" type="ORF">D0Y96_17825</name>
</gene>
<keyword evidence="4 5" id="KW-0378">Hydrolase</keyword>
<dbReference type="InterPro" id="IPR002716">
    <property type="entry name" value="PIN_dom"/>
</dbReference>
<reference evidence="7 8" key="1">
    <citation type="submission" date="2018-08" db="EMBL/GenBank/DDBJ databases">
        <title>Acidipila sp. 4G-K13, an acidobacterium isolated from forest soil.</title>
        <authorList>
            <person name="Gao Z.-H."/>
            <person name="Qiu L.-H."/>
        </authorList>
    </citation>
    <scope>NUCLEOTIDE SEQUENCE [LARGE SCALE GENOMIC DNA]</scope>
    <source>
        <strain evidence="7 8">4G-K13</strain>
    </source>
</reference>
<dbReference type="SUPFAM" id="SSF88723">
    <property type="entry name" value="PIN domain-like"/>
    <property type="match status" value="1"/>
</dbReference>
<evidence type="ECO:0000256" key="5">
    <source>
        <dbReference type="HAMAP-Rule" id="MF_00265"/>
    </source>
</evidence>
<dbReference type="EMBL" id="QVQT01000006">
    <property type="protein sequence ID" value="RFU15507.1"/>
    <property type="molecule type" value="Genomic_DNA"/>
</dbReference>
<evidence type="ECO:0000256" key="4">
    <source>
        <dbReference type="ARBA" id="ARBA00022801"/>
    </source>
</evidence>
<dbReference type="EC" id="3.1.-.-" evidence="5"/>
<dbReference type="OrthoDB" id="556169at2"/>
<feature type="binding site" evidence="5">
    <location>
        <position position="5"/>
    </location>
    <ligand>
        <name>Mg(2+)</name>
        <dbReference type="ChEBI" id="CHEBI:18420"/>
    </ligand>
</feature>
<accession>A0A372IKR4</accession>
<dbReference type="GO" id="GO:0090729">
    <property type="term" value="F:toxin activity"/>
    <property type="evidence" value="ECO:0007669"/>
    <property type="project" value="UniProtKB-KW"/>
</dbReference>
<protein>
    <recommendedName>
        <fullName evidence="5">Ribonuclease VapC</fullName>
        <shortName evidence="5">RNase VapC</shortName>
        <ecNumber evidence="5">3.1.-.-</ecNumber>
    </recommendedName>
    <alternativeName>
        <fullName evidence="5">Toxin VapC</fullName>
    </alternativeName>
</protein>
<dbReference type="RefSeq" id="WP_117302568.1">
    <property type="nucleotide sequence ID" value="NZ_QVQT02000006.1"/>
</dbReference>
<evidence type="ECO:0000256" key="1">
    <source>
        <dbReference type="ARBA" id="ARBA00022649"/>
    </source>
</evidence>